<protein>
    <submittedName>
        <fullName evidence="2">Protein LEO1</fullName>
    </submittedName>
</protein>
<dbReference type="PANTHER" id="PTHR33144:SF52">
    <property type="match status" value="1"/>
</dbReference>
<dbReference type="InterPro" id="IPR007149">
    <property type="entry name" value="Leo1"/>
</dbReference>
<name>A0AAW2J248_SESRA</name>
<dbReference type="Pfam" id="PF03004">
    <property type="entry name" value="Transposase_24"/>
    <property type="match status" value="1"/>
</dbReference>
<proteinExistence type="predicted"/>
<dbReference type="InterPro" id="IPR004252">
    <property type="entry name" value="Probable_transposase_24"/>
</dbReference>
<reference evidence="2" key="1">
    <citation type="submission" date="2020-06" db="EMBL/GenBank/DDBJ databases">
        <authorList>
            <person name="Li T."/>
            <person name="Hu X."/>
            <person name="Zhang T."/>
            <person name="Song X."/>
            <person name="Zhang H."/>
            <person name="Dai N."/>
            <person name="Sheng W."/>
            <person name="Hou X."/>
            <person name="Wei L."/>
        </authorList>
    </citation>
    <scope>NUCLEOTIDE SEQUENCE</scope>
    <source>
        <strain evidence="2">G02</strain>
        <tissue evidence="2">Leaf</tissue>
    </source>
</reference>
<dbReference type="EMBL" id="JACGWJ010000791">
    <property type="protein sequence ID" value="KAL0288238.1"/>
    <property type="molecule type" value="Genomic_DNA"/>
</dbReference>
<feature type="non-terminal residue" evidence="2">
    <location>
        <position position="414"/>
    </location>
</feature>
<evidence type="ECO:0000313" key="2">
    <source>
        <dbReference type="EMBL" id="KAL0288238.1"/>
    </source>
</evidence>
<organism evidence="2">
    <name type="scientific">Sesamum radiatum</name>
    <name type="common">Black benniseed</name>
    <dbReference type="NCBI Taxonomy" id="300843"/>
    <lineage>
        <taxon>Eukaryota</taxon>
        <taxon>Viridiplantae</taxon>
        <taxon>Streptophyta</taxon>
        <taxon>Embryophyta</taxon>
        <taxon>Tracheophyta</taxon>
        <taxon>Spermatophyta</taxon>
        <taxon>Magnoliopsida</taxon>
        <taxon>eudicotyledons</taxon>
        <taxon>Gunneridae</taxon>
        <taxon>Pentapetalae</taxon>
        <taxon>asterids</taxon>
        <taxon>lamiids</taxon>
        <taxon>Lamiales</taxon>
        <taxon>Pedaliaceae</taxon>
        <taxon>Sesamum</taxon>
    </lineage>
</organism>
<comment type="caution">
    <text evidence="2">The sequence shown here is derived from an EMBL/GenBank/DDBJ whole genome shotgun (WGS) entry which is preliminary data.</text>
</comment>
<dbReference type="PANTHER" id="PTHR33144">
    <property type="entry name" value="OS10G0409366 PROTEIN-RELATED"/>
    <property type="match status" value="1"/>
</dbReference>
<accession>A0AAW2J248</accession>
<sequence>MAWEEVEHNTFLPPEAKSVVLADLKDIWRRWKHEIKVKYFLPHIDDLEFLSQSPTERVEQDQWKELVTYWKDEDVQKIARKNAINVSKKQCLHRTGRTSFAILKQEMMMKGTDPSTLDVWLESRSRGKGFEDDDTLDLHTHFTRELSKKPELERDKDFKEQIFKNAMGEERYKRLSQVKTGKRTFENVIASMSCVQEIEELKMLKHGLIEEREKMKQIQDEFNHEKEKLRLEKEKVTSLGEKLELLISQLPTISSMLTIQTQVPGASSLRQETLSALKDVSSSKEQEVVGERSRKEKFIADYSKAFNIPKKIIAEGVVVGTIGQEGVPSGFVRVYVEKAHIPQEKLQRPSKGVTTIGEAVNQCVYWEFVNVESNARFVTWSDGSLQLLIENEAFCISEQDAQGIESYLFLMHEK</sequence>
<feature type="coiled-coil region" evidence="1">
    <location>
        <begin position="198"/>
        <end position="235"/>
    </location>
</feature>
<keyword evidence="1" id="KW-0175">Coiled coil</keyword>
<dbReference type="AlphaFoldDB" id="A0AAW2J248"/>
<dbReference type="GO" id="GO:0006368">
    <property type="term" value="P:transcription elongation by RNA polymerase II"/>
    <property type="evidence" value="ECO:0007669"/>
    <property type="project" value="InterPro"/>
</dbReference>
<dbReference type="GO" id="GO:0016593">
    <property type="term" value="C:Cdc73/Paf1 complex"/>
    <property type="evidence" value="ECO:0007669"/>
    <property type="project" value="InterPro"/>
</dbReference>
<reference evidence="2" key="2">
    <citation type="journal article" date="2024" name="Plant">
        <title>Genomic evolution and insights into agronomic trait innovations of Sesamum species.</title>
        <authorList>
            <person name="Miao H."/>
            <person name="Wang L."/>
            <person name="Qu L."/>
            <person name="Liu H."/>
            <person name="Sun Y."/>
            <person name="Le M."/>
            <person name="Wang Q."/>
            <person name="Wei S."/>
            <person name="Zheng Y."/>
            <person name="Lin W."/>
            <person name="Duan Y."/>
            <person name="Cao H."/>
            <person name="Xiong S."/>
            <person name="Wang X."/>
            <person name="Wei L."/>
            <person name="Li C."/>
            <person name="Ma Q."/>
            <person name="Ju M."/>
            <person name="Zhao R."/>
            <person name="Li G."/>
            <person name="Mu C."/>
            <person name="Tian Q."/>
            <person name="Mei H."/>
            <person name="Zhang T."/>
            <person name="Gao T."/>
            <person name="Zhang H."/>
        </authorList>
    </citation>
    <scope>NUCLEOTIDE SEQUENCE</scope>
    <source>
        <strain evidence="2">G02</strain>
    </source>
</reference>
<gene>
    <name evidence="2" type="ORF">Sradi_7101300</name>
</gene>
<dbReference type="Pfam" id="PF04004">
    <property type="entry name" value="Leo1"/>
    <property type="match status" value="1"/>
</dbReference>
<evidence type="ECO:0000256" key="1">
    <source>
        <dbReference type="SAM" id="Coils"/>
    </source>
</evidence>